<organism evidence="1">
    <name type="scientific">viral metagenome</name>
    <dbReference type="NCBI Taxonomy" id="1070528"/>
    <lineage>
        <taxon>unclassified sequences</taxon>
        <taxon>metagenomes</taxon>
        <taxon>organismal metagenomes</taxon>
    </lineage>
</organism>
<accession>A0A6C0JBQ2</accession>
<evidence type="ECO:0000313" key="1">
    <source>
        <dbReference type="EMBL" id="QHU01024.1"/>
    </source>
</evidence>
<dbReference type="AlphaFoldDB" id="A0A6C0JBQ2"/>
<proteinExistence type="predicted"/>
<dbReference type="EMBL" id="MN740333">
    <property type="protein sequence ID" value="QHU01024.1"/>
    <property type="molecule type" value="Genomic_DNA"/>
</dbReference>
<protein>
    <submittedName>
        <fullName evidence="1">Uncharacterized protein</fullName>
    </submittedName>
</protein>
<name>A0A6C0JBQ2_9ZZZZ</name>
<sequence>MTGMKRVMTDFHEAFKCIKPIDDMNSGFNLTDSTRSYGFHASWDLGGDIGHSDFCYWLDGNMSFTHRDVCAAVYQSFLAAATDKIRAYDTHVLFALNLYALAGKPERYFPDDSLEDEEYRDPLNDKDYVKWLGLKSQEKIQAPLQCGPP</sequence>
<reference evidence="1" key="1">
    <citation type="journal article" date="2020" name="Nature">
        <title>Giant virus diversity and host interactions through global metagenomics.</title>
        <authorList>
            <person name="Schulz F."/>
            <person name="Roux S."/>
            <person name="Paez-Espino D."/>
            <person name="Jungbluth S."/>
            <person name="Walsh D.A."/>
            <person name="Denef V.J."/>
            <person name="McMahon K.D."/>
            <person name="Konstantinidis K.T."/>
            <person name="Eloe-Fadrosh E.A."/>
            <person name="Kyrpides N.C."/>
            <person name="Woyke T."/>
        </authorList>
    </citation>
    <scope>NUCLEOTIDE SEQUENCE</scope>
    <source>
        <strain evidence="1">GVMAG-M-3300025860-20</strain>
    </source>
</reference>